<name>A0ABW5BYY1_9BACI</name>
<dbReference type="PANTHER" id="PTHR33992:SF1">
    <property type="entry name" value="RIBONUCLEASE P PROTEIN COMPONENT"/>
    <property type="match status" value="1"/>
</dbReference>
<evidence type="ECO:0000256" key="5">
    <source>
        <dbReference type="ARBA" id="ARBA00022801"/>
    </source>
</evidence>
<comment type="similarity">
    <text evidence="7">Belongs to the RnpA family.</text>
</comment>
<dbReference type="HAMAP" id="MF_00227">
    <property type="entry name" value="RNase_P"/>
    <property type="match status" value="1"/>
</dbReference>
<dbReference type="Pfam" id="PF00825">
    <property type="entry name" value="Ribonuclease_P"/>
    <property type="match status" value="1"/>
</dbReference>
<dbReference type="GO" id="GO:0004526">
    <property type="term" value="F:ribonuclease P activity"/>
    <property type="evidence" value="ECO:0007669"/>
    <property type="project" value="UniProtKB-EC"/>
</dbReference>
<organism evidence="9 10">
    <name type="scientific">Metabacillus endolithicus</name>
    <dbReference type="NCBI Taxonomy" id="1535204"/>
    <lineage>
        <taxon>Bacteria</taxon>
        <taxon>Bacillati</taxon>
        <taxon>Bacillota</taxon>
        <taxon>Bacilli</taxon>
        <taxon>Bacillales</taxon>
        <taxon>Bacillaceae</taxon>
        <taxon>Metabacillus</taxon>
    </lineage>
</organism>
<evidence type="ECO:0000256" key="6">
    <source>
        <dbReference type="ARBA" id="ARBA00022884"/>
    </source>
</evidence>
<keyword evidence="3 7" id="KW-0540">Nuclease</keyword>
<evidence type="ECO:0000256" key="7">
    <source>
        <dbReference type="HAMAP-Rule" id="MF_00227"/>
    </source>
</evidence>
<keyword evidence="6 7" id="KW-0694">RNA-binding</keyword>
<evidence type="ECO:0000313" key="9">
    <source>
        <dbReference type="EMBL" id="MFD2215368.1"/>
    </source>
</evidence>
<dbReference type="EMBL" id="JBHUIK010000003">
    <property type="protein sequence ID" value="MFD2215368.1"/>
    <property type="molecule type" value="Genomic_DNA"/>
</dbReference>
<dbReference type="InterPro" id="IPR020568">
    <property type="entry name" value="Ribosomal_Su5_D2-typ_SF"/>
</dbReference>
<keyword evidence="5 7" id="KW-0378">Hydrolase</keyword>
<comment type="subunit">
    <text evidence="7">Consists of a catalytic RNA component (M1 or rnpB) and a protein subunit.</text>
</comment>
<evidence type="ECO:0000256" key="2">
    <source>
        <dbReference type="ARBA" id="ARBA00022694"/>
    </source>
</evidence>
<comment type="function">
    <text evidence="1 7">RNaseP catalyzes the removal of the 5'-leader sequence from pre-tRNA to produce the mature 5'-terminus. It can also cleave other RNA substrates such as 4.5S RNA. The protein component plays an auxiliary but essential role in vivo by binding to the 5'-leader sequence and broadening the substrate specificity of the ribozyme.</text>
</comment>
<comment type="catalytic activity">
    <reaction evidence="7">
        <text>Endonucleolytic cleavage of RNA, removing 5'-extranucleotides from tRNA precursor.</text>
        <dbReference type="EC" id="3.1.26.5"/>
    </reaction>
</comment>
<dbReference type="RefSeq" id="WP_098797623.1">
    <property type="nucleotide sequence ID" value="NZ_CP095550.1"/>
</dbReference>
<evidence type="ECO:0000256" key="1">
    <source>
        <dbReference type="ARBA" id="ARBA00002663"/>
    </source>
</evidence>
<keyword evidence="10" id="KW-1185">Reference proteome</keyword>
<proteinExistence type="inferred from homology"/>
<sequence>MRRKYRIKKNKDFQVVFKRGKSFANRQFVLYIMQKPEEKEFRIGLSVSKKIGNAVTRNKVKRLIRQVFTEEKHRIASGKEFIIIARKPAAEMNYHEVKGSLQHLFRKAKIYQPKKM</sequence>
<accession>A0ABW5BYY1</accession>
<evidence type="ECO:0000256" key="3">
    <source>
        <dbReference type="ARBA" id="ARBA00022722"/>
    </source>
</evidence>
<dbReference type="Proteomes" id="UP001597318">
    <property type="component" value="Unassembled WGS sequence"/>
</dbReference>
<comment type="caution">
    <text evidence="9">The sequence shown here is derived from an EMBL/GenBank/DDBJ whole genome shotgun (WGS) entry which is preliminary data.</text>
</comment>
<evidence type="ECO:0000313" key="10">
    <source>
        <dbReference type="Proteomes" id="UP001597318"/>
    </source>
</evidence>
<evidence type="ECO:0000256" key="4">
    <source>
        <dbReference type="ARBA" id="ARBA00022759"/>
    </source>
</evidence>
<dbReference type="InterPro" id="IPR000100">
    <property type="entry name" value="RNase_P"/>
</dbReference>
<reference evidence="10" key="1">
    <citation type="journal article" date="2019" name="Int. J. Syst. Evol. Microbiol.">
        <title>The Global Catalogue of Microorganisms (GCM) 10K type strain sequencing project: providing services to taxonomists for standard genome sequencing and annotation.</title>
        <authorList>
            <consortium name="The Broad Institute Genomics Platform"/>
            <consortium name="The Broad Institute Genome Sequencing Center for Infectious Disease"/>
            <person name="Wu L."/>
            <person name="Ma J."/>
        </authorList>
    </citation>
    <scope>NUCLEOTIDE SEQUENCE [LARGE SCALE GENOMIC DNA]</scope>
    <source>
        <strain evidence="10">CGMCC 1.15474</strain>
    </source>
</reference>
<dbReference type="EC" id="3.1.26.5" evidence="7 8"/>
<dbReference type="PROSITE" id="PS00648">
    <property type="entry name" value="RIBONUCLEASE_P"/>
    <property type="match status" value="1"/>
</dbReference>
<dbReference type="NCBIfam" id="TIGR00188">
    <property type="entry name" value="rnpA"/>
    <property type="match status" value="1"/>
</dbReference>
<dbReference type="Gene3D" id="3.30.230.10">
    <property type="match status" value="1"/>
</dbReference>
<dbReference type="SUPFAM" id="SSF54211">
    <property type="entry name" value="Ribosomal protein S5 domain 2-like"/>
    <property type="match status" value="1"/>
</dbReference>
<gene>
    <name evidence="7 9" type="primary">rnpA</name>
    <name evidence="9" type="ORF">ACFSKK_16890</name>
</gene>
<keyword evidence="4 7" id="KW-0255">Endonuclease</keyword>
<keyword evidence="2 7" id="KW-0819">tRNA processing</keyword>
<dbReference type="PANTHER" id="PTHR33992">
    <property type="entry name" value="RIBONUCLEASE P PROTEIN COMPONENT"/>
    <property type="match status" value="1"/>
</dbReference>
<protein>
    <recommendedName>
        <fullName evidence="7 8">Ribonuclease P protein component</fullName>
        <shortName evidence="7">RNase P protein</shortName>
        <shortName evidence="7">RNaseP protein</shortName>
        <ecNumber evidence="7 8">3.1.26.5</ecNumber>
    </recommendedName>
    <alternativeName>
        <fullName evidence="7">Protein C5</fullName>
    </alternativeName>
</protein>
<evidence type="ECO:0000256" key="8">
    <source>
        <dbReference type="NCBIfam" id="TIGR00188"/>
    </source>
</evidence>
<dbReference type="InterPro" id="IPR014721">
    <property type="entry name" value="Ribsml_uS5_D2-typ_fold_subgr"/>
</dbReference>
<dbReference type="InterPro" id="IPR020539">
    <property type="entry name" value="RNase_P_CS"/>
</dbReference>